<accession>A0AAJ0XCI3</accession>
<dbReference type="InterPro" id="IPR003731">
    <property type="entry name" value="Di-Nase_FeMo-co_biosynth"/>
</dbReference>
<dbReference type="RefSeq" id="WP_200348388.1">
    <property type="nucleotide sequence ID" value="NZ_NRSJ01000056.1"/>
</dbReference>
<dbReference type="InterPro" id="IPR033913">
    <property type="entry name" value="MTH1175_dom"/>
</dbReference>
<reference evidence="3" key="2">
    <citation type="journal article" date="2020" name="Microorganisms">
        <title>Osmotic Adaptation and Compatible Solute Biosynthesis of Phototrophic Bacteria as Revealed from Genome Analyses.</title>
        <authorList>
            <person name="Imhoff J.F."/>
            <person name="Rahn T."/>
            <person name="Kunzel S."/>
            <person name="Keller A."/>
            <person name="Neulinger S.C."/>
        </authorList>
    </citation>
    <scope>NUCLEOTIDE SEQUENCE</scope>
    <source>
        <strain evidence="3">DSM 11080</strain>
    </source>
</reference>
<sequence length="123" mass="12524">MKIAITAETDQGLESPVAQHFGRAPYFVLATLEDGTVTAAEALANPFAEGHEPGQIPGFIQQQGAKVMISGGMGGRAIAFFQEAGIKTAAGATGTVGEALQAYLTENLPEAAPCAESVSHGHG</sequence>
<feature type="domain" description="Dinitrogenase iron-molybdenum cofactor biosynthesis" evidence="2">
    <location>
        <begin position="14"/>
        <end position="104"/>
    </location>
</feature>
<dbReference type="Gene3D" id="3.30.420.130">
    <property type="entry name" value="Dinitrogenase iron-molybdenum cofactor biosynthesis domain"/>
    <property type="match status" value="1"/>
</dbReference>
<dbReference type="PANTHER" id="PTHR42983:SF1">
    <property type="entry name" value="IRON-MOLYBDENUM PROTEIN"/>
    <property type="match status" value="1"/>
</dbReference>
<evidence type="ECO:0000256" key="1">
    <source>
        <dbReference type="ARBA" id="ARBA00023231"/>
    </source>
</evidence>
<gene>
    <name evidence="3" type="ORF">CKO40_20815</name>
</gene>
<dbReference type="EMBL" id="NRSJ01000056">
    <property type="protein sequence ID" value="MBK1706912.1"/>
    <property type="molecule type" value="Genomic_DNA"/>
</dbReference>
<dbReference type="SUPFAM" id="SSF53146">
    <property type="entry name" value="Nitrogenase accessory factor-like"/>
    <property type="match status" value="1"/>
</dbReference>
<dbReference type="InterPro" id="IPR036105">
    <property type="entry name" value="DiNase_FeMo-co_biosyn_sf"/>
</dbReference>
<organism evidence="3 4">
    <name type="scientific">Halochromatium glycolicum</name>
    <dbReference type="NCBI Taxonomy" id="85075"/>
    <lineage>
        <taxon>Bacteria</taxon>
        <taxon>Pseudomonadati</taxon>
        <taxon>Pseudomonadota</taxon>
        <taxon>Gammaproteobacteria</taxon>
        <taxon>Chromatiales</taxon>
        <taxon>Chromatiaceae</taxon>
        <taxon>Halochromatium</taxon>
    </lineage>
</organism>
<keyword evidence="1" id="KW-0535">Nitrogen fixation</keyword>
<comment type="caution">
    <text evidence="3">The sequence shown here is derived from an EMBL/GenBank/DDBJ whole genome shotgun (WGS) entry which is preliminary data.</text>
</comment>
<dbReference type="CDD" id="cd00851">
    <property type="entry name" value="MTH1175"/>
    <property type="match status" value="1"/>
</dbReference>
<evidence type="ECO:0000313" key="4">
    <source>
        <dbReference type="Proteomes" id="UP001296776"/>
    </source>
</evidence>
<evidence type="ECO:0000259" key="2">
    <source>
        <dbReference type="Pfam" id="PF02579"/>
    </source>
</evidence>
<keyword evidence="4" id="KW-1185">Reference proteome</keyword>
<evidence type="ECO:0000313" key="3">
    <source>
        <dbReference type="EMBL" id="MBK1706912.1"/>
    </source>
</evidence>
<proteinExistence type="predicted"/>
<dbReference type="Pfam" id="PF02579">
    <property type="entry name" value="Nitro_FeMo-Co"/>
    <property type="match status" value="1"/>
</dbReference>
<dbReference type="Proteomes" id="UP001296776">
    <property type="component" value="Unassembled WGS sequence"/>
</dbReference>
<dbReference type="PANTHER" id="PTHR42983">
    <property type="entry name" value="DINITROGENASE IRON-MOLYBDENUM COFACTOR PROTEIN-RELATED"/>
    <property type="match status" value="1"/>
</dbReference>
<reference evidence="3" key="1">
    <citation type="submission" date="2017-08" db="EMBL/GenBank/DDBJ databases">
        <authorList>
            <person name="Imhoff J.F."/>
            <person name="Rahn T."/>
            <person name="Kuenzel S."/>
            <person name="Neulinger S.C."/>
        </authorList>
    </citation>
    <scope>NUCLEOTIDE SEQUENCE</scope>
    <source>
        <strain evidence="3">DSM 11080</strain>
    </source>
</reference>
<name>A0AAJ0XCI3_9GAMM</name>
<dbReference type="AlphaFoldDB" id="A0AAJ0XCI3"/>
<protein>
    <submittedName>
        <fullName evidence="3">Dinitrogenase iron-molybdenum cofactor biosynthesis protein</fullName>
    </submittedName>
</protein>